<gene>
    <name evidence="3" type="ORF">E1286_21420</name>
</gene>
<dbReference type="InterPro" id="IPR042001">
    <property type="entry name" value="Sortase_F"/>
</dbReference>
<evidence type="ECO:0000256" key="1">
    <source>
        <dbReference type="ARBA" id="ARBA00022801"/>
    </source>
</evidence>
<dbReference type="CDD" id="cd05829">
    <property type="entry name" value="Sortase_F"/>
    <property type="match status" value="1"/>
</dbReference>
<evidence type="ECO:0000256" key="2">
    <source>
        <dbReference type="SAM" id="MobiDB-lite"/>
    </source>
</evidence>
<dbReference type="Pfam" id="PF04203">
    <property type="entry name" value="Sortase"/>
    <property type="match status" value="1"/>
</dbReference>
<sequence length="199" mass="20513">MNAETTSASGTGPAAPEAPGPVTGEIARPVARDVAGAGGVAQPAAAESGGRAAADVANPVRLRIPAIGVSTGVSALRLDAKGQLVAPTSFTRVGWNKAGPEPGEKGVAVIAGHVDSKTGPAVFYRLRELRKGAKIHVDRADGSTVTFVVGRLARYPKSRIPDKQVYGTAKGAELRLITCGGTFDRSRNSYRDNVIVFAR</sequence>
<feature type="region of interest" description="Disordered" evidence="2">
    <location>
        <begin position="1"/>
        <end position="24"/>
    </location>
</feature>
<evidence type="ECO:0000313" key="4">
    <source>
        <dbReference type="Proteomes" id="UP000295302"/>
    </source>
</evidence>
<keyword evidence="1" id="KW-0378">Hydrolase</keyword>
<dbReference type="GO" id="GO:0016787">
    <property type="term" value="F:hydrolase activity"/>
    <property type="evidence" value="ECO:0007669"/>
    <property type="project" value="UniProtKB-KW"/>
</dbReference>
<dbReference type="OrthoDB" id="525039at2"/>
<evidence type="ECO:0000313" key="3">
    <source>
        <dbReference type="EMBL" id="TDD46276.1"/>
    </source>
</evidence>
<dbReference type="InterPro" id="IPR023365">
    <property type="entry name" value="Sortase_dom-sf"/>
</dbReference>
<accession>A0A4R4YMR0</accession>
<dbReference type="Gene3D" id="2.40.260.10">
    <property type="entry name" value="Sortase"/>
    <property type="match status" value="1"/>
</dbReference>
<keyword evidence="4" id="KW-1185">Reference proteome</keyword>
<comment type="caution">
    <text evidence="3">The sequence shown here is derived from an EMBL/GenBank/DDBJ whole genome shotgun (WGS) entry which is preliminary data.</text>
</comment>
<feature type="compositionally biased region" description="Low complexity" evidence="2">
    <location>
        <begin position="7"/>
        <end position="24"/>
    </location>
</feature>
<protein>
    <submittedName>
        <fullName evidence="3">Class F sortase</fullName>
    </submittedName>
</protein>
<dbReference type="EMBL" id="SMKQ01000064">
    <property type="protein sequence ID" value="TDD46276.1"/>
    <property type="molecule type" value="Genomic_DNA"/>
</dbReference>
<dbReference type="Proteomes" id="UP000295302">
    <property type="component" value="Unassembled WGS sequence"/>
</dbReference>
<name>A0A4R4YMR0_9ACTN</name>
<dbReference type="SUPFAM" id="SSF63817">
    <property type="entry name" value="Sortase"/>
    <property type="match status" value="1"/>
</dbReference>
<organism evidence="3 4">
    <name type="scientific">Nonomuraea terrae</name>
    <dbReference type="NCBI Taxonomy" id="2530383"/>
    <lineage>
        <taxon>Bacteria</taxon>
        <taxon>Bacillati</taxon>
        <taxon>Actinomycetota</taxon>
        <taxon>Actinomycetes</taxon>
        <taxon>Streptosporangiales</taxon>
        <taxon>Streptosporangiaceae</taxon>
        <taxon>Nonomuraea</taxon>
    </lineage>
</organism>
<proteinExistence type="predicted"/>
<reference evidence="3 4" key="1">
    <citation type="submission" date="2019-03" db="EMBL/GenBank/DDBJ databases">
        <title>Draft genome sequences of novel Actinobacteria.</title>
        <authorList>
            <person name="Sahin N."/>
            <person name="Ay H."/>
            <person name="Saygin H."/>
        </authorList>
    </citation>
    <scope>NUCLEOTIDE SEQUENCE [LARGE SCALE GENOMIC DNA]</scope>
    <source>
        <strain evidence="3 4">CH32</strain>
    </source>
</reference>
<dbReference type="AlphaFoldDB" id="A0A4R4YMR0"/>
<dbReference type="NCBIfam" id="NF033748">
    <property type="entry name" value="class_F_sortase"/>
    <property type="match status" value="1"/>
</dbReference>
<dbReference type="InterPro" id="IPR005754">
    <property type="entry name" value="Sortase"/>
</dbReference>